<reference evidence="1 2" key="1">
    <citation type="submission" date="2018-09" db="EMBL/GenBank/DDBJ databases">
        <title>Metagenome Assembled Genomes from an Advanced Water Purification Facility.</title>
        <authorList>
            <person name="Stamps B.W."/>
            <person name="Spear J.R."/>
        </authorList>
    </citation>
    <scope>NUCLEOTIDE SEQUENCE [LARGE SCALE GENOMIC DNA]</scope>
    <source>
        <strain evidence="1">Bin_27_1</strain>
    </source>
</reference>
<dbReference type="RefSeq" id="WP_276659365.1">
    <property type="nucleotide sequence ID" value="NZ_SSFD01000211.1"/>
</dbReference>
<organism evidence="1 2">
    <name type="scientific">Thauera aminoaromatica</name>
    <dbReference type="NCBI Taxonomy" id="164330"/>
    <lineage>
        <taxon>Bacteria</taxon>
        <taxon>Pseudomonadati</taxon>
        <taxon>Pseudomonadota</taxon>
        <taxon>Betaproteobacteria</taxon>
        <taxon>Rhodocyclales</taxon>
        <taxon>Zoogloeaceae</taxon>
        <taxon>Thauera</taxon>
    </lineage>
</organism>
<dbReference type="EMBL" id="SSFD01000211">
    <property type="protein sequence ID" value="TXH83458.1"/>
    <property type="molecule type" value="Genomic_DNA"/>
</dbReference>
<sequence length="91" mass="9785">MNKTILLAGLSVALLAGCDREPASQVIPEVNDANCQLETIKQIKDNGARETFAGLCSRRPPAGGGIELTKKPMNWLELADPKVQKGQETKP</sequence>
<dbReference type="PROSITE" id="PS51257">
    <property type="entry name" value="PROKAR_LIPOPROTEIN"/>
    <property type="match status" value="1"/>
</dbReference>
<dbReference type="InterPro" id="IPR027584">
    <property type="entry name" value="TrbK_RP4"/>
</dbReference>
<dbReference type="NCBIfam" id="TIGR04359">
    <property type="entry name" value="TrbK_RP4"/>
    <property type="match status" value="1"/>
</dbReference>
<accession>A0A5C7SI91</accession>
<dbReference type="AlphaFoldDB" id="A0A5C7SI91"/>
<gene>
    <name evidence="1" type="primary">trbK</name>
    <name evidence="1" type="ORF">E6Q80_13545</name>
</gene>
<protein>
    <submittedName>
        <fullName evidence="1">Entry exclusion lipoprotein TrbK</fullName>
    </submittedName>
</protein>
<dbReference type="Proteomes" id="UP000321192">
    <property type="component" value="Unassembled WGS sequence"/>
</dbReference>
<evidence type="ECO:0000313" key="1">
    <source>
        <dbReference type="EMBL" id="TXH83458.1"/>
    </source>
</evidence>
<proteinExistence type="predicted"/>
<name>A0A5C7SI91_THASP</name>
<evidence type="ECO:0000313" key="2">
    <source>
        <dbReference type="Proteomes" id="UP000321192"/>
    </source>
</evidence>
<comment type="caution">
    <text evidence="1">The sequence shown here is derived from an EMBL/GenBank/DDBJ whole genome shotgun (WGS) entry which is preliminary data.</text>
</comment>
<keyword evidence="1" id="KW-0449">Lipoprotein</keyword>